<feature type="non-terminal residue" evidence="3">
    <location>
        <position position="1"/>
    </location>
</feature>
<dbReference type="Pfam" id="PF13843">
    <property type="entry name" value="DDE_Tnp_1_7"/>
    <property type="match status" value="2"/>
</dbReference>
<dbReference type="PANTHER" id="PTHR46599">
    <property type="entry name" value="PIGGYBAC TRANSPOSABLE ELEMENT-DERIVED PROTEIN 4"/>
    <property type="match status" value="1"/>
</dbReference>
<dbReference type="EMBL" id="FZQP02000048">
    <property type="protein sequence ID" value="VVC86945.1"/>
    <property type="molecule type" value="Genomic_DNA"/>
</dbReference>
<dbReference type="PANTHER" id="PTHR46599:SF3">
    <property type="entry name" value="PIGGYBAC TRANSPOSABLE ELEMENT-DERIVED PROTEIN 4"/>
    <property type="match status" value="1"/>
</dbReference>
<feature type="domain" description="PiggyBac transposable element-derived protein" evidence="2">
    <location>
        <begin position="162"/>
        <end position="265"/>
    </location>
</feature>
<protein>
    <recommendedName>
        <fullName evidence="2">PiggyBac transposable element-derived protein domain-containing protein</fullName>
    </recommendedName>
</protein>
<proteinExistence type="predicted"/>
<evidence type="ECO:0000313" key="4">
    <source>
        <dbReference type="Proteomes" id="UP000324832"/>
    </source>
</evidence>
<organism evidence="3 4">
    <name type="scientific">Leptidea sinapis</name>
    <dbReference type="NCBI Taxonomy" id="189913"/>
    <lineage>
        <taxon>Eukaryota</taxon>
        <taxon>Metazoa</taxon>
        <taxon>Ecdysozoa</taxon>
        <taxon>Arthropoda</taxon>
        <taxon>Hexapoda</taxon>
        <taxon>Insecta</taxon>
        <taxon>Pterygota</taxon>
        <taxon>Neoptera</taxon>
        <taxon>Endopterygota</taxon>
        <taxon>Lepidoptera</taxon>
        <taxon>Glossata</taxon>
        <taxon>Ditrysia</taxon>
        <taxon>Papilionoidea</taxon>
        <taxon>Pieridae</taxon>
        <taxon>Dismorphiinae</taxon>
        <taxon>Leptidea</taxon>
    </lineage>
</organism>
<evidence type="ECO:0000313" key="3">
    <source>
        <dbReference type="EMBL" id="VVC86945.1"/>
    </source>
</evidence>
<dbReference type="AlphaFoldDB" id="A0A5E4PNM3"/>
<evidence type="ECO:0000256" key="1">
    <source>
        <dbReference type="SAM" id="MobiDB-lite"/>
    </source>
</evidence>
<feature type="non-terminal residue" evidence="3">
    <location>
        <position position="605"/>
    </location>
</feature>
<dbReference type="Proteomes" id="UP000324832">
    <property type="component" value="Unassembled WGS sequence"/>
</dbReference>
<dbReference type="InterPro" id="IPR029526">
    <property type="entry name" value="PGBD"/>
</dbReference>
<feature type="domain" description="PiggyBac transposable element-derived protein" evidence="2">
    <location>
        <begin position="321"/>
        <end position="491"/>
    </location>
</feature>
<keyword evidence="4" id="KW-1185">Reference proteome</keyword>
<evidence type="ECO:0000259" key="2">
    <source>
        <dbReference type="Pfam" id="PF13843"/>
    </source>
</evidence>
<gene>
    <name evidence="3" type="ORF">LSINAPIS_LOCUS673</name>
</gene>
<reference evidence="3 4" key="1">
    <citation type="submission" date="2017-07" db="EMBL/GenBank/DDBJ databases">
        <authorList>
            <person name="Talla V."/>
            <person name="Backstrom N."/>
        </authorList>
    </citation>
    <scope>NUCLEOTIDE SEQUENCE [LARGE SCALE GENOMIC DNA]</scope>
</reference>
<feature type="compositionally biased region" description="Basic and acidic residues" evidence="1">
    <location>
        <begin position="293"/>
        <end position="323"/>
    </location>
</feature>
<feature type="region of interest" description="Disordered" evidence="1">
    <location>
        <begin position="293"/>
        <end position="325"/>
    </location>
</feature>
<accession>A0A5E4PNM3</accession>
<name>A0A5E4PNM3_9NEOP</name>
<sequence length="605" mass="70184">HHSILCLFVAVVSAENCWLDDEDIGAEVVIGKPATSVPSTSAREVSYNDKNFDSVVEEWLQLTNLSDDDDDFSTDLLDDRVDFITNGRNALTEPACLSDLRAFQAEVLRTEDERDDRALRDIVPDDCYLLDWNKDRQVFKGQQEVFTATYEPTFRITDLTRPIDIFYKMFDDDFLDLLCIETNRYAVQKIALLREQNKLSTHSRLQRWTPTNRDEVISFLAIIILQSLYPLPEEEGYFGFNGFGTMAFIGKIMSFNRFLLLNGHLWKFFVYTGKDTSTNTADNHIQINNEELTIDRAGDDQTNERPESDRSTVLTDRIDKQPTDRPTNATAKIVYTLIEPLLNRGHTLVMDNFYNSPLLLRCLKKQKTDCYGTLRLNREFVPETMKTLTKTDLRHGEAVASYCSDLSVLVWRDANLVSMISTFHNLQIGTTDKYNRLTYKPSVVLDYNKSMGGIDRKDQFLSAQPIERLRNRVWYKKLFRRLYSSALFNCFVIFSGVNQKISHRKFRTVLAEELLLRHRQVDLTTECRLFSVGKRTGQVTLTARRNIRHKTQSRPTVDSNHFPIRTGSKYTVCVMCPKKSRTIWKCEEFDVNLCIEDCFKMYHKP</sequence>